<dbReference type="Pfam" id="PF01535">
    <property type="entry name" value="PPR"/>
    <property type="match status" value="5"/>
</dbReference>
<dbReference type="InterPro" id="IPR015943">
    <property type="entry name" value="WD40/YVTN_repeat-like_dom_sf"/>
</dbReference>
<dbReference type="PROSITE" id="PS51375">
    <property type="entry name" value="PPR"/>
    <property type="match status" value="18"/>
</dbReference>
<feature type="region of interest" description="Disordered" evidence="6">
    <location>
        <begin position="1221"/>
        <end position="1242"/>
    </location>
</feature>
<dbReference type="InterPro" id="IPR027728">
    <property type="entry name" value="Topless_fam"/>
</dbReference>
<feature type="region of interest" description="Disordered" evidence="6">
    <location>
        <begin position="1281"/>
        <end position="1327"/>
    </location>
</feature>
<feature type="compositionally biased region" description="Polar residues" evidence="6">
    <location>
        <begin position="1282"/>
        <end position="1301"/>
    </location>
</feature>
<feature type="repeat" description="PPR" evidence="5">
    <location>
        <begin position="1657"/>
        <end position="1691"/>
    </location>
</feature>
<dbReference type="Gene3D" id="1.25.40.10">
    <property type="entry name" value="Tetratricopeptide repeat domain"/>
    <property type="match status" value="9"/>
</dbReference>
<dbReference type="InterPro" id="IPR054080">
    <property type="entry name" value="TPR1-like_2nd"/>
</dbReference>
<dbReference type="GO" id="GO:0006355">
    <property type="term" value="P:regulation of DNA-templated transcription"/>
    <property type="evidence" value="ECO:0007669"/>
    <property type="project" value="InterPro"/>
</dbReference>
<evidence type="ECO:0000259" key="7">
    <source>
        <dbReference type="PROSITE" id="PS50897"/>
    </source>
</evidence>
<keyword evidence="3" id="KW-0677">Repeat</keyword>
<feature type="repeat" description="WD" evidence="4">
    <location>
        <begin position="949"/>
        <end position="990"/>
    </location>
</feature>
<sequence>MSSLSRELVFLILQFLDEEKFKETVHKLEQESGFFFNMKHFEDQVQAGEWDEVERYLCGFTKVEDNRYSMKIFFEIRKQKYLEALDRQDRAKAVDILVKDLKVFASFNEELFKEITQLLTLDNFRQNEQLSKYGDTKSARNIMLMELKKLIEANPLFRDKLAFPAFKSSRLRTLINQSLNWQHQLCKNPRPNPDIKTLFTDHSCSPTANGSRPPPTNNPLVGPIPKAGAFPPIGAHGPFQPVVSPSPGAIAGWMSGANPSLAHPAVAAAAPPGLVQPSSAATFLKHPRTPTGVTGMDYQSADSEHLIKRIRTGQSDEVSFSGVIHASAVYSQDDLPKTVVRTLSQGSNVMSMDFNPQQQTILLVGTNVGDISLWEVGSRERIAHKPFKVWDIQAASMPLQTALLNDAAISVNRCVWGPDGLMLGVAFSKHIVQIYTYNPTGDLRQHLEIDAHVGGVNDIAFAHPNKQMCIVTCGDDKLIKVWDAVAGRRLYIFEGHEAPVYSVCPHYKENIQFIFSTAIDGKIKAWLYDCMGSRVDYDAPGLWCTMMAYSADGTRLFSCGTSKEGESHLVEWNESEGAIKRTYSGFRKRSLGVVQFDTTRNRFLAAGDEFQIKFWDMDNVNMLTAVDADGGLPASPRLRFNKEGSLLAVTTNDNGIKILSNNDGLRLIRMLEGRAIEKNRGPPEPINSKPLIVNALGPVANVSGAVAPTVERPDRIPPAVSISSLGTMDNSRLVDVKPRISDDVDKIKSWKISDIVDPSQMKPLRLPDSVTSAKVGVKFIKKECTRIFGYENFRFIASCNLFNVVRLMYTNNGLALLALASNAVHKLWKWQRSERNPSGKATAYVMPQLWQPPNGTLMTNDVNDNKPAEESAACIALSKNDSYVMSASGGKVSLFNMMTFKVMTTFMSPPPAATFLAFHPQDNNIIAIGMEDSSIQIYNVRVDEVKTKLKGHQSRITGLAFSQTLNVLVSSGADAQLCVWSIDGWEKKKSRFIQAPPGRQSPLVGETKVQFHNDQTHLLVAHESQIAVYDCKLECLRSWYPKDALGAPISSAIYSCDGLLVYGAFCDGAVGVFDVDSLRLRCRIAPSAYIPSFTLSGNPTYPLVIAAHPSEPNQIALGMSDGSVHVVEPSDVELKWGGAPSQDNGSLPSNSSNPSLSNQASELPSSRSHGHGHSRYPEETAGRVVALASPPLIIHSDSSALSSTRLSKPTSFSCNSSIQTVSTATSEQPNDCNGDTTTTSQRFSYRRASPSVRWPHLKLAEYYPQSPETQLTHVVDEVGFSAQPSDSQSSDEPKTTQNTNFAEEEEEKELSLHVSDETRQVLGRPSKTKAKKMTKLALKRAKDWRDRVKYLTDRILGLKSGEFVADVLDDRKVQMTPTDFCFVVKWVGQSSWQRALEVYEWLNLRHWYSPNARMLATILSVLGKANQDALAVEIFTRAEPGIGNTVQVYNAIMGVHARNGRFDKVQDLLDLMRERGCEPDLVSFNTLINARLKSSAMVSNLAVELLNEVRRSGLRPDIITYNTLISGCSRESNLDEAVKVYSDMEAHGCQPDLWTYNAMISVYGRCGLSGKADGLFKELESKGFLPDAVTYNSLLYAFAREGNVERVREICDDMVKTGFGKDEMTYNTIIHMYGKKGQHDLAFQLYRDMKSSGRVPDAITYTVLIDSLGKANKTTEAANLMSEMLDRGVKPTLRTYSALICGYAKAGKQVEAEETFDCMVRSGIRPDRLAYFVMLDMFLRLNEMKKAMALYQQMVNDSFMPDNTLFEVMLRVLGRENNLEGIEKVVRDMDIHCGMNPQVISTVLVKGECYDQAAKMLRLAISNGYELERDNLLSILGSYSSSGRYTEARELLEFLREHTSGSNQLINEALVVIMCKARQFDAALEEYGKTKEFLSFGRSSTTYESLIQGCEENECLDEASQIFSDMRFFGVEPSKHLYVTMALIYCKMGFPETAHHLLDLADMKGIQFDNISVYVDVVEAYGKLKLWQKAESLVGSLRQRYIKVDRKVWNALMQAYAASGCYERARAIFNTMMRDGPSPTVESVNSLLQALITDGRLDELYVVIQELQDMGFKISKSSIILMLDAFARAGNVFEVKKIYHGMKATGYFPTMNLYRIMIRLLCRVKRVQDVEAMVGEMKEAGFKPDLAIWNSMIKMYASIEDFRKTVQVYQKIQEAGLEPDEDTYSTLITMYCRNHTPEEGLSLMHEMRRKGLEPKLDTYKSLISAFGKQQLLDQAEDLFEELRSNGSKLDRSIYHTMMKMFRNSGNHSKAEMLLGVMKEAGIEPNFATMHLLMVSYGSSGQPQEAEEVLNNLKVTGLQLNTLPYSSVIDAYLKNGDYNIGIQKLKEMKQGGLEPDHRIWTCFVRAASLSQHTSEAIILLNALRDAGFDLPISFLWIHSQENLFFFFFCRLLTEKSNALISEVGLCLEKLEPLEDNAAFNFVNALDDLLWAFELRATASWVFQLAIKRGIYRHDVFRVAERDWGADFRKLSAGSALVALTLWLDHMQDASLQGYPESSKSVVLITGTAEYNNVSLNSTLKAFLWEMGSPFLPCSTRSGLLIAKAHSLRMWLKDSPFCLDLELKDSPSLPESNSMQLIDGCFIRTGLVPAFKDITEKLGLVRPKKFARLALLSDEKRDKVIQADIEGRKEKMEKMKKNDGFGRMKKMKKCCFFEEHCLNIYLEVKLLTWMFSAIETEEYWLLALYIIFYIDAHIDGVNHIAFAHPNKQRCIVTCGDDKLIVWDAVAGQRLCIFEGHEVPVYSVCPIKKISRLFSCGASKEGYSRLVEEAIKRKYCGFRKRSLGVVQFCTTRNRFLAAAEVTEAMNLESYQLVNALIVSYTSASCRTGLVPAFEDRKEMLKTSEAREICNVAFAFRWKKKEMQLLADVERSKEKLEDHFTTVATLGYSHTYSVEFLVFHRLLFHSEDRDSVRCVELLIDYFPGLLMEMAPNDTLQNSTSSSNDVDHHHDNTVPDVLNHGGTAKEHEVGEEEIRGILEVIASCGKFWHDWDKLKSILSFQLKQSLVLNYGIYLSPSVSSHSACSFKVLSEYPEAKMTKEEQITSLGETFSELVKRLDEALHNFVEGPPFTLQRLCEILLDAQGIYPNLSKLALALEKNLLVTSMLSISTDPYPPSTIQQLNEPVRANEEPQLHSNSVQNGVESMVSDRDEEMTEVGEADINDDMTIDMEAFEDIVGSGSALMGCDVEDLISTGNVIGPLTCDRGSW</sequence>
<feature type="repeat" description="PPR" evidence="5">
    <location>
        <begin position="2005"/>
        <end position="2039"/>
    </location>
</feature>
<evidence type="ECO:0000256" key="5">
    <source>
        <dbReference type="PROSITE-ProRule" id="PRU00708"/>
    </source>
</evidence>
<dbReference type="InterPro" id="IPR001680">
    <property type="entry name" value="WD40_rpt"/>
</dbReference>
<reference evidence="8" key="1">
    <citation type="journal article" date="2021" name="Front. Plant Sci.">
        <title>Chromosome-Scale Genome Assembly for Chinese Sour Jujube and Insights Into Its Genome Evolution and Domestication Signature.</title>
        <authorList>
            <person name="Shen L.-Y."/>
            <person name="Luo H."/>
            <person name="Wang X.-L."/>
            <person name="Wang X.-M."/>
            <person name="Qiu X.-J."/>
            <person name="Liu H."/>
            <person name="Zhou S.-S."/>
            <person name="Jia K.-H."/>
            <person name="Nie S."/>
            <person name="Bao Y.-T."/>
            <person name="Zhang R.-G."/>
            <person name="Yun Q.-Z."/>
            <person name="Chai Y.-H."/>
            <person name="Lu J.-Y."/>
            <person name="Li Y."/>
            <person name="Zhao S.-W."/>
            <person name="Mao J.-F."/>
            <person name="Jia S.-G."/>
            <person name="Mao Y.-M."/>
        </authorList>
    </citation>
    <scope>NUCLEOTIDE SEQUENCE</scope>
    <source>
        <strain evidence="8">AT0</strain>
        <tissue evidence="8">Leaf</tissue>
    </source>
</reference>
<feature type="repeat" description="PPR" evidence="5">
    <location>
        <begin position="2215"/>
        <end position="2249"/>
    </location>
</feature>
<dbReference type="FunFam" id="2.130.10.10:FF:000558">
    <property type="entry name" value="Topless-related protein 1"/>
    <property type="match status" value="1"/>
</dbReference>
<dbReference type="InterPro" id="IPR002885">
    <property type="entry name" value="PPR_rpt"/>
</dbReference>
<evidence type="ECO:0000256" key="4">
    <source>
        <dbReference type="PROSITE-ProRule" id="PRU00221"/>
    </source>
</evidence>
<dbReference type="InterPro" id="IPR048419">
    <property type="entry name" value="Topless_Znf"/>
</dbReference>
<dbReference type="PANTHER" id="PTHR44083:SF5">
    <property type="entry name" value="PROTEIN TOPLESS-RELATED PROTEIN 2"/>
    <property type="match status" value="1"/>
</dbReference>
<dbReference type="Pfam" id="PF09184">
    <property type="entry name" value="PPP4R2"/>
    <property type="match status" value="1"/>
</dbReference>
<accession>A0A978VS85</accession>
<name>A0A978VS85_ZIZJJ</name>
<dbReference type="SMART" id="SM00320">
    <property type="entry name" value="WD40"/>
    <property type="match status" value="13"/>
</dbReference>
<dbReference type="Pfam" id="PF21359">
    <property type="entry name" value="zf_topless"/>
    <property type="match status" value="1"/>
</dbReference>
<dbReference type="InterPro" id="IPR054532">
    <property type="entry name" value="TPL_SMU1_LisH-like"/>
</dbReference>
<dbReference type="InterPro" id="IPR006594">
    <property type="entry name" value="LisH"/>
</dbReference>
<gene>
    <name evidence="8" type="ORF">FEM48_Zijuj03G0196500</name>
</gene>
<feature type="domain" description="CTLH" evidence="7">
    <location>
        <begin position="34"/>
        <end position="92"/>
    </location>
</feature>
<dbReference type="Pfam" id="PF17814">
    <property type="entry name" value="LisH_TPL"/>
    <property type="match status" value="1"/>
</dbReference>
<feature type="region of interest" description="Disordered" evidence="6">
    <location>
        <begin position="1134"/>
        <end position="1178"/>
    </location>
</feature>
<feature type="repeat" description="PPR" evidence="5">
    <location>
        <begin position="1622"/>
        <end position="1656"/>
    </location>
</feature>
<dbReference type="Pfam" id="PF00400">
    <property type="entry name" value="WD40"/>
    <property type="match status" value="3"/>
</dbReference>
<dbReference type="InterPro" id="IPR006595">
    <property type="entry name" value="CTLH_C"/>
</dbReference>
<comment type="similarity">
    <text evidence="1">Belongs to the PPP4R2 family.</text>
</comment>
<feature type="repeat" description="PPR" evidence="5">
    <location>
        <begin position="1480"/>
        <end position="1516"/>
    </location>
</feature>
<dbReference type="EMBL" id="JAEACU010000003">
    <property type="protein sequence ID" value="KAH7538410.1"/>
    <property type="molecule type" value="Genomic_DNA"/>
</dbReference>
<dbReference type="Pfam" id="PF13041">
    <property type="entry name" value="PPR_2"/>
    <property type="match status" value="4"/>
</dbReference>
<feature type="repeat" description="PPR" evidence="5">
    <location>
        <begin position="2320"/>
        <end position="2354"/>
    </location>
</feature>
<comment type="caution">
    <text evidence="8">The sequence shown here is derived from an EMBL/GenBank/DDBJ whole genome shotgun (WGS) entry which is preliminary data.</text>
</comment>
<dbReference type="PROSITE" id="PS50896">
    <property type="entry name" value="LISH"/>
    <property type="match status" value="1"/>
</dbReference>
<dbReference type="Pfam" id="PF21889">
    <property type="entry name" value="TPR1-like_2nd"/>
    <property type="match status" value="1"/>
</dbReference>
<feature type="repeat" description="PPR" evidence="5">
    <location>
        <begin position="1445"/>
        <end position="1479"/>
    </location>
</feature>
<dbReference type="GO" id="GO:0030289">
    <property type="term" value="C:protein phosphatase 4 complex"/>
    <property type="evidence" value="ECO:0007669"/>
    <property type="project" value="InterPro"/>
</dbReference>
<dbReference type="InterPro" id="IPR036322">
    <property type="entry name" value="WD40_repeat_dom_sf"/>
</dbReference>
<dbReference type="GO" id="GO:0019888">
    <property type="term" value="F:protein phosphatase regulator activity"/>
    <property type="evidence" value="ECO:0007669"/>
    <property type="project" value="InterPro"/>
</dbReference>
<dbReference type="PROSITE" id="PS50082">
    <property type="entry name" value="WD_REPEATS_2"/>
    <property type="match status" value="2"/>
</dbReference>
<feature type="repeat" description="PPR" evidence="5">
    <location>
        <begin position="1899"/>
        <end position="1933"/>
    </location>
</feature>
<feature type="compositionally biased region" description="Low complexity" evidence="6">
    <location>
        <begin position="1146"/>
        <end position="1158"/>
    </location>
</feature>
<feature type="repeat" description="PPR" evidence="5">
    <location>
        <begin position="2075"/>
        <end position="2109"/>
    </location>
</feature>
<dbReference type="Pfam" id="PF13812">
    <property type="entry name" value="PPR_3"/>
    <property type="match status" value="3"/>
</dbReference>
<dbReference type="SUPFAM" id="SSF48452">
    <property type="entry name" value="TPR-like"/>
    <property type="match status" value="1"/>
</dbReference>
<dbReference type="SMART" id="SM00667">
    <property type="entry name" value="LisH"/>
    <property type="match status" value="1"/>
</dbReference>
<feature type="repeat" description="PPR" evidence="5">
    <location>
        <begin position="1692"/>
        <end position="1726"/>
    </location>
</feature>
<dbReference type="InterPro" id="IPR011990">
    <property type="entry name" value="TPR-like_helical_dom_sf"/>
</dbReference>
<dbReference type="PANTHER" id="PTHR44083">
    <property type="entry name" value="TOPLESS-RELATED PROTEIN 1-RELATED"/>
    <property type="match status" value="1"/>
</dbReference>
<dbReference type="Gene3D" id="2.130.10.10">
    <property type="entry name" value="YVTN repeat-like/Quinoprotein amine dehydrogenase"/>
    <property type="match status" value="5"/>
</dbReference>
<evidence type="ECO:0000256" key="6">
    <source>
        <dbReference type="SAM" id="MobiDB-lite"/>
    </source>
</evidence>
<feature type="repeat" description="PPR" evidence="5">
    <location>
        <begin position="1727"/>
        <end position="1761"/>
    </location>
</feature>
<evidence type="ECO:0000313" key="8">
    <source>
        <dbReference type="EMBL" id="KAH7538410.1"/>
    </source>
</evidence>
<feature type="repeat" description="PPR" evidence="5">
    <location>
        <begin position="2145"/>
        <end position="2179"/>
    </location>
</feature>
<evidence type="ECO:0000256" key="3">
    <source>
        <dbReference type="ARBA" id="ARBA00022737"/>
    </source>
</evidence>
<dbReference type="NCBIfam" id="TIGR00756">
    <property type="entry name" value="PPR"/>
    <property type="match status" value="15"/>
</dbReference>
<feature type="compositionally biased region" description="Basic and acidic residues" evidence="6">
    <location>
        <begin position="1309"/>
        <end position="1319"/>
    </location>
</feature>
<feature type="repeat" description="PPR" evidence="5">
    <location>
        <begin position="1552"/>
        <end position="1586"/>
    </location>
</feature>
<protein>
    <recommendedName>
        <fullName evidence="7">CTLH domain-containing protein</fullName>
    </recommendedName>
</protein>
<feature type="region of interest" description="Disordered" evidence="6">
    <location>
        <begin position="2951"/>
        <end position="2976"/>
    </location>
</feature>
<feature type="repeat" description="PPR" evidence="5">
    <location>
        <begin position="2180"/>
        <end position="2214"/>
    </location>
</feature>
<feature type="repeat" description="PPR" evidence="5">
    <location>
        <begin position="1587"/>
        <end position="1621"/>
    </location>
</feature>
<feature type="repeat" description="WD" evidence="4">
    <location>
        <begin position="449"/>
        <end position="492"/>
    </location>
</feature>
<dbReference type="Proteomes" id="UP000813462">
    <property type="component" value="Unassembled WGS sequence"/>
</dbReference>
<dbReference type="PROSITE" id="PS50897">
    <property type="entry name" value="CTLH"/>
    <property type="match status" value="1"/>
</dbReference>
<keyword evidence="2 4" id="KW-0853">WD repeat</keyword>
<evidence type="ECO:0000256" key="1">
    <source>
        <dbReference type="ARBA" id="ARBA00009207"/>
    </source>
</evidence>
<feature type="repeat" description="PPR" evidence="5">
    <location>
        <begin position="2250"/>
        <end position="2284"/>
    </location>
</feature>
<dbReference type="PROSITE" id="PS50294">
    <property type="entry name" value="WD_REPEATS_REGION"/>
    <property type="match status" value="1"/>
</dbReference>
<evidence type="ECO:0000313" key="9">
    <source>
        <dbReference type="Proteomes" id="UP000813462"/>
    </source>
</evidence>
<evidence type="ECO:0000256" key="2">
    <source>
        <dbReference type="ARBA" id="ARBA00022574"/>
    </source>
</evidence>
<proteinExistence type="inferred from homology"/>
<dbReference type="InterPro" id="IPR015267">
    <property type="entry name" value="PPP4R2"/>
</dbReference>
<organism evidence="8 9">
    <name type="scientific">Ziziphus jujuba var. spinosa</name>
    <dbReference type="NCBI Taxonomy" id="714518"/>
    <lineage>
        <taxon>Eukaryota</taxon>
        <taxon>Viridiplantae</taxon>
        <taxon>Streptophyta</taxon>
        <taxon>Embryophyta</taxon>
        <taxon>Tracheophyta</taxon>
        <taxon>Spermatophyta</taxon>
        <taxon>Magnoliopsida</taxon>
        <taxon>eudicotyledons</taxon>
        <taxon>Gunneridae</taxon>
        <taxon>Pentapetalae</taxon>
        <taxon>rosids</taxon>
        <taxon>fabids</taxon>
        <taxon>Rosales</taxon>
        <taxon>Rhamnaceae</taxon>
        <taxon>Paliureae</taxon>
        <taxon>Ziziphus</taxon>
    </lineage>
</organism>
<feature type="repeat" description="PPR" evidence="5">
    <location>
        <begin position="2110"/>
        <end position="2144"/>
    </location>
</feature>
<feature type="repeat" description="PPR" evidence="5">
    <location>
        <begin position="1517"/>
        <end position="1551"/>
    </location>
</feature>
<dbReference type="SUPFAM" id="SSF50978">
    <property type="entry name" value="WD40 repeat-like"/>
    <property type="match status" value="3"/>
</dbReference>
<dbReference type="SMART" id="SM00668">
    <property type="entry name" value="CTLH"/>
    <property type="match status" value="1"/>
</dbReference>